<evidence type="ECO:0000256" key="7">
    <source>
        <dbReference type="ARBA" id="ARBA00023128"/>
    </source>
</evidence>
<dbReference type="GO" id="GO:0005743">
    <property type="term" value="C:mitochondrial inner membrane"/>
    <property type="evidence" value="ECO:0007669"/>
    <property type="project" value="UniProtKB-SubCell"/>
</dbReference>
<reference evidence="12" key="1">
    <citation type="journal article" date="2023" name="Mol. Phylogenet. Evol.">
        <title>Genome-scale phylogeny and comparative genomics of the fungal order Sordariales.</title>
        <authorList>
            <person name="Hensen N."/>
            <person name="Bonometti L."/>
            <person name="Westerberg I."/>
            <person name="Brannstrom I.O."/>
            <person name="Guillou S."/>
            <person name="Cros-Aarteil S."/>
            <person name="Calhoun S."/>
            <person name="Haridas S."/>
            <person name="Kuo A."/>
            <person name="Mondo S."/>
            <person name="Pangilinan J."/>
            <person name="Riley R."/>
            <person name="LaButti K."/>
            <person name="Andreopoulos B."/>
            <person name="Lipzen A."/>
            <person name="Chen C."/>
            <person name="Yan M."/>
            <person name="Daum C."/>
            <person name="Ng V."/>
            <person name="Clum A."/>
            <person name="Steindorff A."/>
            <person name="Ohm R.A."/>
            <person name="Martin F."/>
            <person name="Silar P."/>
            <person name="Natvig D.O."/>
            <person name="Lalanne C."/>
            <person name="Gautier V."/>
            <person name="Ament-Velasquez S.L."/>
            <person name="Kruys A."/>
            <person name="Hutchinson M.I."/>
            <person name="Powell A.J."/>
            <person name="Barry K."/>
            <person name="Miller A.N."/>
            <person name="Grigoriev I.V."/>
            <person name="Debuchy R."/>
            <person name="Gladieux P."/>
            <person name="Hiltunen Thoren M."/>
            <person name="Johannesson H."/>
        </authorList>
    </citation>
    <scope>NUCLEOTIDE SEQUENCE</scope>
    <source>
        <strain evidence="12">PSN293</strain>
    </source>
</reference>
<keyword evidence="13" id="KW-1185">Reference proteome</keyword>
<keyword evidence="10" id="KW-0175">Coiled coil</keyword>
<organism evidence="12 13">
    <name type="scientific">Rhypophila decipiens</name>
    <dbReference type="NCBI Taxonomy" id="261697"/>
    <lineage>
        <taxon>Eukaryota</taxon>
        <taxon>Fungi</taxon>
        <taxon>Dikarya</taxon>
        <taxon>Ascomycota</taxon>
        <taxon>Pezizomycotina</taxon>
        <taxon>Sordariomycetes</taxon>
        <taxon>Sordariomycetidae</taxon>
        <taxon>Sordariales</taxon>
        <taxon>Naviculisporaceae</taxon>
        <taxon>Rhypophila</taxon>
    </lineage>
</organism>
<dbReference type="PANTHER" id="PTHR31586:SF1">
    <property type="entry name" value="CYTOCHROME C OXIDASE ASSEMBLY PROTEIN COX20, MITOCHONDRIAL"/>
    <property type="match status" value="1"/>
</dbReference>
<proteinExistence type="inferred from homology"/>
<evidence type="ECO:0000256" key="9">
    <source>
        <dbReference type="PIRNR" id="PIRNR007871"/>
    </source>
</evidence>
<keyword evidence="5 9" id="KW-0999">Mitochondrion inner membrane</keyword>
<dbReference type="Pfam" id="PF12597">
    <property type="entry name" value="Cox20"/>
    <property type="match status" value="1"/>
</dbReference>
<evidence type="ECO:0000313" key="13">
    <source>
        <dbReference type="Proteomes" id="UP001301769"/>
    </source>
</evidence>
<evidence type="ECO:0000256" key="8">
    <source>
        <dbReference type="ARBA" id="ARBA00023136"/>
    </source>
</evidence>
<sequence length="181" mass="20056">MTTNPSDPSGGQPEDPSKTWLSASSSSSQPPQSSSQSQSQSDQNAAQGQQPKKGPTLSDVEIKPTDFLTVHHRPCARQGFMTGIAGGVGMMGIRFIAGSPAMKAAHWGVGTFAGASILGWEYCRFQRRKEAEKMKRVVEVYDHRQAELALEKKKKMEEEQARKRLEEEEAAKRKGTSWKFW</sequence>
<evidence type="ECO:0000256" key="6">
    <source>
        <dbReference type="ARBA" id="ARBA00022989"/>
    </source>
</evidence>
<dbReference type="Proteomes" id="UP001301769">
    <property type="component" value="Unassembled WGS sequence"/>
</dbReference>
<comment type="function">
    <text evidence="9">Involved in the assembly of the cytochrome c oxidase complex.</text>
</comment>
<dbReference type="GO" id="GO:0033617">
    <property type="term" value="P:mitochondrial respiratory chain complex IV assembly"/>
    <property type="evidence" value="ECO:0007669"/>
    <property type="project" value="InterPro"/>
</dbReference>
<protein>
    <recommendedName>
        <fullName evidence="3 9">Cytochrome c oxidase assembly protein COX20, mitochondrial</fullName>
    </recommendedName>
</protein>
<feature type="compositionally biased region" description="Low complexity" evidence="11">
    <location>
        <begin position="22"/>
        <end position="51"/>
    </location>
</feature>
<evidence type="ECO:0000256" key="1">
    <source>
        <dbReference type="ARBA" id="ARBA00004273"/>
    </source>
</evidence>
<evidence type="ECO:0000256" key="5">
    <source>
        <dbReference type="ARBA" id="ARBA00022792"/>
    </source>
</evidence>
<feature type="coiled-coil region" evidence="10">
    <location>
        <begin position="146"/>
        <end position="173"/>
    </location>
</feature>
<comment type="similarity">
    <text evidence="2 9">Belongs to the COX20 family.</text>
</comment>
<evidence type="ECO:0000256" key="4">
    <source>
        <dbReference type="ARBA" id="ARBA00022692"/>
    </source>
</evidence>
<evidence type="ECO:0000256" key="3">
    <source>
        <dbReference type="ARBA" id="ARBA00017689"/>
    </source>
</evidence>
<reference evidence="12" key="2">
    <citation type="submission" date="2023-05" db="EMBL/GenBank/DDBJ databases">
        <authorList>
            <consortium name="Lawrence Berkeley National Laboratory"/>
            <person name="Steindorff A."/>
            <person name="Hensen N."/>
            <person name="Bonometti L."/>
            <person name="Westerberg I."/>
            <person name="Brannstrom I.O."/>
            <person name="Guillou S."/>
            <person name="Cros-Aarteil S."/>
            <person name="Calhoun S."/>
            <person name="Haridas S."/>
            <person name="Kuo A."/>
            <person name="Mondo S."/>
            <person name="Pangilinan J."/>
            <person name="Riley R."/>
            <person name="Labutti K."/>
            <person name="Andreopoulos B."/>
            <person name="Lipzen A."/>
            <person name="Chen C."/>
            <person name="Yanf M."/>
            <person name="Daum C."/>
            <person name="Ng V."/>
            <person name="Clum A."/>
            <person name="Ohm R."/>
            <person name="Martin F."/>
            <person name="Silar P."/>
            <person name="Natvig D."/>
            <person name="Lalanne C."/>
            <person name="Gautier V."/>
            <person name="Ament-Velasquez S.L."/>
            <person name="Kruys A."/>
            <person name="Hutchinson M.I."/>
            <person name="Powell A.J."/>
            <person name="Barry K."/>
            <person name="Miller A.N."/>
            <person name="Grigoriev I.V."/>
            <person name="Debuchy R."/>
            <person name="Gladieux P."/>
            <person name="Thoren M.H."/>
            <person name="Johannesson H."/>
        </authorList>
    </citation>
    <scope>NUCLEOTIDE SEQUENCE</scope>
    <source>
        <strain evidence="12">PSN293</strain>
    </source>
</reference>
<gene>
    <name evidence="12" type="ORF">QBC37DRAFT_418834</name>
</gene>
<evidence type="ECO:0000256" key="11">
    <source>
        <dbReference type="SAM" id="MobiDB-lite"/>
    </source>
</evidence>
<dbReference type="InterPro" id="IPR022533">
    <property type="entry name" value="Cox20"/>
</dbReference>
<comment type="subcellular location">
    <subcellularLocation>
        <location evidence="1 9">Mitochondrion inner membrane</location>
    </subcellularLocation>
</comment>
<keyword evidence="4" id="KW-0812">Transmembrane</keyword>
<accession>A0AAN7BA04</accession>
<evidence type="ECO:0000313" key="12">
    <source>
        <dbReference type="EMBL" id="KAK4215557.1"/>
    </source>
</evidence>
<dbReference type="PANTHER" id="PTHR31586">
    <property type="entry name" value="CYTOCHROME C OXIDASE PROTEIN 20"/>
    <property type="match status" value="1"/>
</dbReference>
<dbReference type="PRINTS" id="PR02049">
    <property type="entry name" value="PROTEINF36A"/>
</dbReference>
<keyword evidence="6" id="KW-1133">Transmembrane helix</keyword>
<dbReference type="EMBL" id="MU858078">
    <property type="protein sequence ID" value="KAK4215557.1"/>
    <property type="molecule type" value="Genomic_DNA"/>
</dbReference>
<feature type="region of interest" description="Disordered" evidence="11">
    <location>
        <begin position="1"/>
        <end position="59"/>
    </location>
</feature>
<dbReference type="AlphaFoldDB" id="A0AAN7BA04"/>
<evidence type="ECO:0000256" key="2">
    <source>
        <dbReference type="ARBA" id="ARBA00009575"/>
    </source>
</evidence>
<dbReference type="PIRSF" id="PIRSF007871">
    <property type="entry name" value="Cox20"/>
    <property type="match status" value="1"/>
</dbReference>
<name>A0AAN7BA04_9PEZI</name>
<evidence type="ECO:0000256" key="10">
    <source>
        <dbReference type="SAM" id="Coils"/>
    </source>
</evidence>
<keyword evidence="7 9" id="KW-0496">Mitochondrion</keyword>
<comment type="caution">
    <text evidence="12">The sequence shown here is derived from an EMBL/GenBank/DDBJ whole genome shotgun (WGS) entry which is preliminary data.</text>
</comment>
<keyword evidence="8 9" id="KW-0472">Membrane</keyword>